<dbReference type="EMBL" id="JALJOR010000008">
    <property type="protein sequence ID" value="KAK9813300.1"/>
    <property type="molecule type" value="Genomic_DNA"/>
</dbReference>
<dbReference type="SUPFAM" id="SSF100934">
    <property type="entry name" value="Heat shock protein 70kD (HSP70), C-terminal subdomain"/>
    <property type="match status" value="1"/>
</dbReference>
<evidence type="ECO:0008006" key="10">
    <source>
        <dbReference type="Google" id="ProtNLM"/>
    </source>
</evidence>
<dbReference type="PANTHER" id="PTHR19375">
    <property type="entry name" value="HEAT SHOCK PROTEIN 70KDA"/>
    <property type="match status" value="1"/>
</dbReference>
<dbReference type="FunFam" id="1.20.1270.10:FF:000024">
    <property type="entry name" value="Heat shock protein 70"/>
    <property type="match status" value="1"/>
</dbReference>
<dbReference type="FunFam" id="3.90.640.10:FF:000002">
    <property type="entry name" value="Heat shock 70 kDa"/>
    <property type="match status" value="1"/>
</dbReference>
<dbReference type="Proteomes" id="UP001489004">
    <property type="component" value="Unassembled WGS sequence"/>
</dbReference>
<feature type="coiled-coil region" evidence="6">
    <location>
        <begin position="521"/>
        <end position="551"/>
    </location>
</feature>
<dbReference type="PROSITE" id="PS00297">
    <property type="entry name" value="HSP70_1"/>
    <property type="match status" value="1"/>
</dbReference>
<feature type="compositionally biased region" description="Gly residues" evidence="7">
    <location>
        <begin position="623"/>
        <end position="650"/>
    </location>
</feature>
<dbReference type="GO" id="GO:0140662">
    <property type="term" value="F:ATP-dependent protein folding chaperone"/>
    <property type="evidence" value="ECO:0007669"/>
    <property type="project" value="InterPro"/>
</dbReference>
<dbReference type="NCBIfam" id="NF001413">
    <property type="entry name" value="PRK00290.1"/>
    <property type="match status" value="1"/>
</dbReference>
<name>A0AAW1PU62_9CHLO</name>
<keyword evidence="9" id="KW-1185">Reference proteome</keyword>
<dbReference type="PROSITE" id="PS00329">
    <property type="entry name" value="HSP70_2"/>
    <property type="match status" value="1"/>
</dbReference>
<dbReference type="SUPFAM" id="SSF53067">
    <property type="entry name" value="Actin-like ATPase domain"/>
    <property type="match status" value="2"/>
</dbReference>
<evidence type="ECO:0000256" key="4">
    <source>
        <dbReference type="ARBA" id="ARBA00023016"/>
    </source>
</evidence>
<reference evidence="8 9" key="1">
    <citation type="journal article" date="2024" name="Nat. Commun.">
        <title>Phylogenomics reveals the evolutionary origins of lichenization in chlorophyte algae.</title>
        <authorList>
            <person name="Puginier C."/>
            <person name="Libourel C."/>
            <person name="Otte J."/>
            <person name="Skaloud P."/>
            <person name="Haon M."/>
            <person name="Grisel S."/>
            <person name="Petersen M."/>
            <person name="Berrin J.G."/>
            <person name="Delaux P.M."/>
            <person name="Dal Grande F."/>
            <person name="Keller J."/>
        </authorList>
    </citation>
    <scope>NUCLEOTIDE SEQUENCE [LARGE SCALE GENOMIC DNA]</scope>
    <source>
        <strain evidence="8 9">SAG 2043</strain>
    </source>
</reference>
<dbReference type="SUPFAM" id="SSF100920">
    <property type="entry name" value="Heat shock protein 70kD (HSP70), peptide-binding domain"/>
    <property type="match status" value="1"/>
</dbReference>
<comment type="similarity">
    <text evidence="1 5">Belongs to the heat shock protein 70 family.</text>
</comment>
<dbReference type="InterPro" id="IPR029047">
    <property type="entry name" value="HSP70_peptide-bd_sf"/>
</dbReference>
<dbReference type="GO" id="GO:0005524">
    <property type="term" value="F:ATP binding"/>
    <property type="evidence" value="ECO:0007669"/>
    <property type="project" value="UniProtKB-KW"/>
</dbReference>
<evidence type="ECO:0000256" key="7">
    <source>
        <dbReference type="SAM" id="MobiDB-lite"/>
    </source>
</evidence>
<keyword evidence="6" id="KW-0175">Coiled coil</keyword>
<dbReference type="Gene3D" id="2.60.34.10">
    <property type="entry name" value="Substrate Binding Domain Of DNAk, Chain A, domain 1"/>
    <property type="match status" value="1"/>
</dbReference>
<organism evidence="8 9">
    <name type="scientific">[Myrmecia] bisecta</name>
    <dbReference type="NCBI Taxonomy" id="41462"/>
    <lineage>
        <taxon>Eukaryota</taxon>
        <taxon>Viridiplantae</taxon>
        <taxon>Chlorophyta</taxon>
        <taxon>core chlorophytes</taxon>
        <taxon>Trebouxiophyceae</taxon>
        <taxon>Trebouxiales</taxon>
        <taxon>Trebouxiaceae</taxon>
        <taxon>Myrmecia</taxon>
    </lineage>
</organism>
<dbReference type="AlphaFoldDB" id="A0AAW1PU62"/>
<dbReference type="FunFam" id="3.30.30.30:FF:000001">
    <property type="entry name" value="heat shock 70 kDa protein-like"/>
    <property type="match status" value="1"/>
</dbReference>
<dbReference type="Gene3D" id="3.30.30.30">
    <property type="match status" value="1"/>
</dbReference>
<dbReference type="FunFam" id="3.30.420.40:FF:000026">
    <property type="entry name" value="Heat shock protein 70"/>
    <property type="match status" value="1"/>
</dbReference>
<keyword evidence="2 5" id="KW-0547">Nucleotide-binding</keyword>
<evidence type="ECO:0000313" key="9">
    <source>
        <dbReference type="Proteomes" id="UP001489004"/>
    </source>
</evidence>
<dbReference type="InterPro" id="IPR013126">
    <property type="entry name" value="Hsp_70_fam"/>
</dbReference>
<evidence type="ECO:0000256" key="6">
    <source>
        <dbReference type="SAM" id="Coils"/>
    </source>
</evidence>
<evidence type="ECO:0000256" key="2">
    <source>
        <dbReference type="ARBA" id="ARBA00022741"/>
    </source>
</evidence>
<dbReference type="Gene3D" id="3.90.640.10">
    <property type="entry name" value="Actin, Chain A, domain 4"/>
    <property type="match status" value="1"/>
</dbReference>
<dbReference type="FunFam" id="2.60.34.10:FF:000002">
    <property type="entry name" value="Heat shock 70 kDa"/>
    <property type="match status" value="1"/>
</dbReference>
<keyword evidence="3 5" id="KW-0067">ATP-binding</keyword>
<evidence type="ECO:0000256" key="5">
    <source>
        <dbReference type="RuleBase" id="RU003322"/>
    </source>
</evidence>
<protein>
    <recommendedName>
        <fullName evidence="10">Heat shock protein 70</fullName>
    </recommendedName>
</protein>
<dbReference type="InterPro" id="IPR018181">
    <property type="entry name" value="Heat_shock_70_CS"/>
</dbReference>
<evidence type="ECO:0000313" key="8">
    <source>
        <dbReference type="EMBL" id="KAK9813300.1"/>
    </source>
</evidence>
<dbReference type="Gene3D" id="3.30.420.40">
    <property type="match status" value="2"/>
</dbReference>
<comment type="caution">
    <text evidence="8">The sequence shown here is derived from an EMBL/GenBank/DDBJ whole genome shotgun (WGS) entry which is preliminary data.</text>
</comment>
<dbReference type="CDD" id="cd10233">
    <property type="entry name" value="ASKHA_NBD_HSP70_HSPA1"/>
    <property type="match status" value="1"/>
</dbReference>
<dbReference type="InterPro" id="IPR043129">
    <property type="entry name" value="ATPase_NBD"/>
</dbReference>
<gene>
    <name evidence="8" type="ORF">WJX72_012097</name>
</gene>
<feature type="region of interest" description="Disordered" evidence="7">
    <location>
        <begin position="623"/>
        <end position="659"/>
    </location>
</feature>
<dbReference type="FunFam" id="3.30.420.40:FF:000172">
    <property type="entry name" value="Heat shock 70 kDa protein"/>
    <property type="match status" value="2"/>
</dbReference>
<dbReference type="Pfam" id="PF00012">
    <property type="entry name" value="HSP70"/>
    <property type="match status" value="1"/>
</dbReference>
<sequence>MAATQGPAIGIDLGTTYSCVGVWRDDRVEIIANDQGNRTTPSYVAFTDTERLIGDAAKNQVALNPRNTVFDAKRMIGRKFSDPTVQADMKNWPFKVISGQDDKPMIEVEFKGEAKRFAPEEISSMVLTKMRDIAQAFIGDSKPVKRAVITVPAYFNDSQRTATKDAGAIAGLDVLRIINEPTAAAIAYGLDKKASGESQKERHVLIFDLGGGTFDVSLLTIDEGIFEVKATAGDTHLGGEDFDNRLVNFFMQEFKRKYKKDISGNPRSVRRLRTAAERAKRTLSSSTQTSIEIDSLFEGVDFYSSITRARFEELNMDLFRRCMDPVEKVLKDSKMDKGAIHDIVLVGGSTRIPKVQQLLSDFFNGRDLAKSINPDEAVAYGAAVQAAILGGETHSKVQDLLLLDVAPLSLGIETAGGVMTSLIPRNTTIPTKKEQVFSTYADNQPGVLIQVYEGERARTKDNNLLGKFELSGIPPAPRGVPQINVGFDIDANGILNVSAEDKSTGKRQKITITNDKGRLTKEEIEKMVQDAEKYKAEDEEARKKVEAKNALENYAFSLRNTIRDDKVAGKLSAEDKKKIEDAVNDTIQWLDQNQLAEVDEFESKQKELEEIAAPIMTRMYQGGEGAAGGMPGGMPDMGGAGGAGTGGGASRGPTVEEVD</sequence>
<proteinExistence type="inferred from homology"/>
<dbReference type="PROSITE" id="PS01036">
    <property type="entry name" value="HSP70_3"/>
    <property type="match status" value="1"/>
</dbReference>
<dbReference type="PRINTS" id="PR00301">
    <property type="entry name" value="HEATSHOCK70"/>
</dbReference>
<evidence type="ECO:0000256" key="3">
    <source>
        <dbReference type="ARBA" id="ARBA00022840"/>
    </source>
</evidence>
<dbReference type="Gene3D" id="1.20.1270.10">
    <property type="match status" value="1"/>
</dbReference>
<accession>A0AAW1PU62</accession>
<dbReference type="InterPro" id="IPR029048">
    <property type="entry name" value="HSP70_C_sf"/>
</dbReference>
<evidence type="ECO:0000256" key="1">
    <source>
        <dbReference type="ARBA" id="ARBA00007381"/>
    </source>
</evidence>
<keyword evidence="4" id="KW-0346">Stress response</keyword>